<dbReference type="EMBL" id="BMDX01000002">
    <property type="protein sequence ID" value="GGA67788.1"/>
    <property type="molecule type" value="Genomic_DNA"/>
</dbReference>
<gene>
    <name evidence="2" type="ORF">GCM10011369_06830</name>
</gene>
<comment type="caution">
    <text evidence="2">The sequence shown here is derived from an EMBL/GenBank/DDBJ whole genome shotgun (WGS) entry which is preliminary data.</text>
</comment>
<protein>
    <recommendedName>
        <fullName evidence="4">Outer membrane protein beta-barrel domain-containing protein</fullName>
    </recommendedName>
</protein>
<feature type="signal peptide" evidence="1">
    <location>
        <begin position="1"/>
        <end position="26"/>
    </location>
</feature>
<dbReference type="Gene3D" id="2.40.160.20">
    <property type="match status" value="1"/>
</dbReference>
<evidence type="ECO:0000313" key="3">
    <source>
        <dbReference type="Proteomes" id="UP000619743"/>
    </source>
</evidence>
<evidence type="ECO:0000256" key="1">
    <source>
        <dbReference type="SAM" id="SignalP"/>
    </source>
</evidence>
<proteinExistence type="predicted"/>
<name>A0A8J2U2X0_9GAMM</name>
<dbReference type="Proteomes" id="UP000619743">
    <property type="component" value="Unassembled WGS sequence"/>
</dbReference>
<evidence type="ECO:0000313" key="2">
    <source>
        <dbReference type="EMBL" id="GGA67788.1"/>
    </source>
</evidence>
<organism evidence="2 3">
    <name type="scientific">Neiella marina</name>
    <dbReference type="NCBI Taxonomy" id="508461"/>
    <lineage>
        <taxon>Bacteria</taxon>
        <taxon>Pseudomonadati</taxon>
        <taxon>Pseudomonadota</taxon>
        <taxon>Gammaproteobacteria</taxon>
        <taxon>Alteromonadales</taxon>
        <taxon>Echinimonadaceae</taxon>
        <taxon>Neiella</taxon>
    </lineage>
</organism>
<feature type="chain" id="PRO_5035324475" description="Outer membrane protein beta-barrel domain-containing protein" evidence="1">
    <location>
        <begin position="27"/>
        <end position="178"/>
    </location>
</feature>
<evidence type="ECO:0008006" key="4">
    <source>
        <dbReference type="Google" id="ProtNLM"/>
    </source>
</evidence>
<accession>A0A8J2U2X0</accession>
<sequence length="178" mass="19359">MWDPGMRLIKAATILFAALATSPLLAADDVPPSTIPQAVSTTQFISPATTNGYWQVAGSGQFQLTNNVSVRVDYLHYQPNVANQHAKEPDAINLRGAYDFSNHWQGFVQVAGGTYIMSDPNTAMALQEQEADTMNIGGGVRYNFNNGVYLEGVVQLADPTTDLERPTITPLMSVGYQF</sequence>
<keyword evidence="1" id="KW-0732">Signal</keyword>
<reference evidence="3" key="1">
    <citation type="journal article" date="2019" name="Int. J. Syst. Evol. Microbiol.">
        <title>The Global Catalogue of Microorganisms (GCM) 10K type strain sequencing project: providing services to taxonomists for standard genome sequencing and annotation.</title>
        <authorList>
            <consortium name="The Broad Institute Genomics Platform"/>
            <consortium name="The Broad Institute Genome Sequencing Center for Infectious Disease"/>
            <person name="Wu L."/>
            <person name="Ma J."/>
        </authorList>
    </citation>
    <scope>NUCLEOTIDE SEQUENCE [LARGE SCALE GENOMIC DNA]</scope>
    <source>
        <strain evidence="3">CGMCC 1.10130</strain>
    </source>
</reference>
<keyword evidence="3" id="KW-1185">Reference proteome</keyword>
<dbReference type="AlphaFoldDB" id="A0A8J2U2X0"/>